<evidence type="ECO:0000259" key="2">
    <source>
        <dbReference type="PROSITE" id="PS50838"/>
    </source>
</evidence>
<evidence type="ECO:0000313" key="4">
    <source>
        <dbReference type="Proteomes" id="UP001385951"/>
    </source>
</evidence>
<dbReference type="InterPro" id="IPR002190">
    <property type="entry name" value="MHD_dom"/>
</dbReference>
<dbReference type="Pfam" id="PF01454">
    <property type="entry name" value="MAGE"/>
    <property type="match status" value="1"/>
</dbReference>
<feature type="region of interest" description="Disordered" evidence="1">
    <location>
        <begin position="286"/>
        <end position="324"/>
    </location>
</feature>
<feature type="region of interest" description="Disordered" evidence="1">
    <location>
        <begin position="1"/>
        <end position="65"/>
    </location>
</feature>
<dbReference type="InterPro" id="IPR041898">
    <property type="entry name" value="MAGE_WH1"/>
</dbReference>
<keyword evidence="4" id="KW-1185">Reference proteome</keyword>
<organism evidence="3 4">
    <name type="scientific">Cerrena zonata</name>
    <dbReference type="NCBI Taxonomy" id="2478898"/>
    <lineage>
        <taxon>Eukaryota</taxon>
        <taxon>Fungi</taxon>
        <taxon>Dikarya</taxon>
        <taxon>Basidiomycota</taxon>
        <taxon>Agaricomycotina</taxon>
        <taxon>Agaricomycetes</taxon>
        <taxon>Polyporales</taxon>
        <taxon>Cerrenaceae</taxon>
        <taxon>Cerrena</taxon>
    </lineage>
</organism>
<evidence type="ECO:0000313" key="3">
    <source>
        <dbReference type="EMBL" id="KAK7696489.1"/>
    </source>
</evidence>
<feature type="domain" description="MAGE" evidence="2">
    <location>
        <begin position="64"/>
        <end position="124"/>
    </location>
</feature>
<accession>A0AAW0H0U9</accession>
<dbReference type="SMART" id="SM01373">
    <property type="entry name" value="MAGE"/>
    <property type="match status" value="1"/>
</dbReference>
<evidence type="ECO:0000256" key="1">
    <source>
        <dbReference type="SAM" id="MobiDB-lite"/>
    </source>
</evidence>
<gene>
    <name evidence="3" type="ORF">QCA50_001146</name>
</gene>
<dbReference type="PANTHER" id="PTHR11736:SF14">
    <property type="entry name" value="NSE3 HOMOLOG, SMC5-SMC6 COMPLEX COMPONENT"/>
    <property type="match status" value="1"/>
</dbReference>
<dbReference type="PANTHER" id="PTHR11736">
    <property type="entry name" value="MELANOMA-ASSOCIATED ANTIGEN MAGE ANTIGEN"/>
    <property type="match status" value="1"/>
</dbReference>
<dbReference type="EMBL" id="JASBNA010000001">
    <property type="protein sequence ID" value="KAK7696489.1"/>
    <property type="molecule type" value="Genomic_DNA"/>
</dbReference>
<dbReference type="InterPro" id="IPR037445">
    <property type="entry name" value="MAGE"/>
</dbReference>
<dbReference type="Proteomes" id="UP001385951">
    <property type="component" value="Unassembled WGS sequence"/>
</dbReference>
<comment type="caution">
    <text evidence="3">The sequence shown here is derived from an EMBL/GenBank/DDBJ whole genome shotgun (WGS) entry which is preliminary data.</text>
</comment>
<reference evidence="3 4" key="1">
    <citation type="submission" date="2022-09" db="EMBL/GenBank/DDBJ databases">
        <authorList>
            <person name="Palmer J.M."/>
        </authorList>
    </citation>
    <scope>NUCLEOTIDE SEQUENCE [LARGE SCALE GENOMIC DNA]</scope>
    <source>
        <strain evidence="3 4">DSM 7382</strain>
    </source>
</reference>
<name>A0AAW0H0U9_9APHY</name>
<dbReference type="GO" id="GO:0006281">
    <property type="term" value="P:DNA repair"/>
    <property type="evidence" value="ECO:0007669"/>
    <property type="project" value="TreeGrafter"/>
</dbReference>
<dbReference type="Gene3D" id="1.10.10.1210">
    <property type="entry name" value="MAGE homology domain, winged helix WH2 motif"/>
    <property type="match status" value="1"/>
</dbReference>
<protein>
    <recommendedName>
        <fullName evidence="2">MAGE domain-containing protein</fullName>
    </recommendedName>
</protein>
<dbReference type="Gene3D" id="1.10.10.1200">
    <property type="entry name" value="MAGE homology domain, winged helix WH1 motif"/>
    <property type="match status" value="1"/>
</dbReference>
<dbReference type="InterPro" id="IPR041899">
    <property type="entry name" value="MAGE_WH2"/>
</dbReference>
<dbReference type="GO" id="GO:0005634">
    <property type="term" value="C:nucleus"/>
    <property type="evidence" value="ECO:0007669"/>
    <property type="project" value="TreeGrafter"/>
</dbReference>
<sequence>MARATRSQRQSSQSQSQPTQTQRRRRATREDEDEEGEEVRMDGVDEDQEDAYDEDGLPGGDGDLNRKASDLVRLALFCEQRRTPLRRDEISKKVLGTKSRAFAEVYVRAQDILRKTFGMELVELQARSEVDDDPNQDTKKAMGVKKKAASSGVKTYILRSTLHPSIIESASLPNRDLLKVEQEQSKVGRYNKDVDDDDDDEGVKSTGSIFAWYRADQVGAVGVLHVILALILVNGRAISDNDLRSLLKRLRLSPTTSIPLSNQSTHQNLTTESYLTQLIRQSYLDRRSLGDPKPGGAKKRGRAAGASQAPKRTSGGGWGGDEDDNQYEWRWGPRAFAEVGEVAIAQFVAEFMVLRGRGRMAEEDGDEVDREDAGVRKGIEKMMSGIEKAAAGKLVDVYGAKMEKKA</sequence>
<dbReference type="AlphaFoldDB" id="A0AAW0H0U9"/>
<proteinExistence type="predicted"/>
<feature type="compositionally biased region" description="Acidic residues" evidence="1">
    <location>
        <begin position="44"/>
        <end position="56"/>
    </location>
</feature>
<feature type="compositionally biased region" description="Low complexity" evidence="1">
    <location>
        <begin position="1"/>
        <end position="21"/>
    </location>
</feature>
<dbReference type="PROSITE" id="PS50838">
    <property type="entry name" value="MAGE"/>
    <property type="match status" value="1"/>
</dbReference>